<evidence type="ECO:0000256" key="8">
    <source>
        <dbReference type="ARBA" id="ARBA00023239"/>
    </source>
</evidence>
<dbReference type="PROSITE" id="PS51672">
    <property type="entry name" value="ACT_LIKE"/>
    <property type="match status" value="1"/>
</dbReference>
<dbReference type="InterPro" id="IPR038110">
    <property type="entry name" value="TD_ACT-like_sf"/>
</dbReference>
<evidence type="ECO:0000256" key="6">
    <source>
        <dbReference type="ARBA" id="ARBA00022624"/>
    </source>
</evidence>
<keyword evidence="9 10" id="KW-0100">Branched-chain amino acid biosynthesis</keyword>
<comment type="cofactor">
    <cofactor evidence="2 10">
        <name>pyridoxal 5'-phosphate</name>
        <dbReference type="ChEBI" id="CHEBI:597326"/>
    </cofactor>
</comment>
<evidence type="ECO:0000256" key="2">
    <source>
        <dbReference type="ARBA" id="ARBA00001933"/>
    </source>
</evidence>
<dbReference type="Pfam" id="PF00585">
    <property type="entry name" value="Thr_dehydrat_C"/>
    <property type="match status" value="1"/>
</dbReference>
<dbReference type="RefSeq" id="WP_119305322.1">
    <property type="nucleotide sequence ID" value="NZ_AP014608.1"/>
</dbReference>
<comment type="catalytic activity">
    <reaction evidence="1 10">
        <text>L-threonine = 2-oxobutanoate + NH4(+)</text>
        <dbReference type="Rhea" id="RHEA:22108"/>
        <dbReference type="ChEBI" id="CHEBI:16763"/>
        <dbReference type="ChEBI" id="CHEBI:28938"/>
        <dbReference type="ChEBI" id="CHEBI:57926"/>
        <dbReference type="EC" id="4.3.1.19"/>
    </reaction>
</comment>
<dbReference type="PANTHER" id="PTHR48078">
    <property type="entry name" value="THREONINE DEHYDRATASE, MITOCHONDRIAL-RELATED"/>
    <property type="match status" value="1"/>
</dbReference>
<name>A0A224AB01_9FLAO</name>
<evidence type="ECO:0000259" key="11">
    <source>
        <dbReference type="PROSITE" id="PS51672"/>
    </source>
</evidence>
<keyword evidence="8 10" id="KW-0456">Lyase</keyword>
<dbReference type="Pfam" id="PF00291">
    <property type="entry name" value="PALP"/>
    <property type="match status" value="1"/>
</dbReference>
<comment type="function">
    <text evidence="10">Catalyzes the anaerobic formation of alpha-ketobutyrate and ammonia from threonine in a two-step reaction. The first step involved a dehydration of threonine and a production of enamine intermediates (aminocrotonate), which tautomerizes to its imine form (iminobutyrate). Both intermediates are unstable and short-lived. The second step is the nonenzymatic hydrolysis of the enamine/imine intermediates to form 2-ketobutyrate and free ammonia. In the low water environment of the cell, the second step is accelerated by RidA.</text>
</comment>
<feature type="domain" description="ACT-like" evidence="11">
    <location>
        <begin position="339"/>
        <end position="415"/>
    </location>
</feature>
<dbReference type="AlphaFoldDB" id="A0A224AB01"/>
<evidence type="ECO:0000313" key="12">
    <source>
        <dbReference type="EMBL" id="BBA17027.1"/>
    </source>
</evidence>
<organism evidence="12 13">
    <name type="scientific">Blattabacterium cuenoti STAT</name>
    <dbReference type="NCBI Taxonomy" id="1457030"/>
    <lineage>
        <taxon>Bacteria</taxon>
        <taxon>Pseudomonadati</taxon>
        <taxon>Bacteroidota</taxon>
        <taxon>Flavobacteriia</taxon>
        <taxon>Flavobacteriales</taxon>
        <taxon>Blattabacteriaceae</taxon>
        <taxon>Blattabacterium</taxon>
    </lineage>
</organism>
<dbReference type="NCBIfam" id="TIGR02079">
    <property type="entry name" value="THD1"/>
    <property type="match status" value="1"/>
</dbReference>
<evidence type="ECO:0000256" key="5">
    <source>
        <dbReference type="ARBA" id="ARBA00022605"/>
    </source>
</evidence>
<dbReference type="GO" id="GO:0003941">
    <property type="term" value="F:L-serine ammonia-lyase activity"/>
    <property type="evidence" value="ECO:0007669"/>
    <property type="project" value="TreeGrafter"/>
</dbReference>
<dbReference type="FunFam" id="3.40.50.1100:FF:000005">
    <property type="entry name" value="Threonine dehydratase catabolic"/>
    <property type="match status" value="1"/>
</dbReference>
<evidence type="ECO:0000313" key="13">
    <source>
        <dbReference type="Proteomes" id="UP000263619"/>
    </source>
</evidence>
<dbReference type="OrthoDB" id="9811476at2"/>
<dbReference type="GO" id="GO:0009097">
    <property type="term" value="P:isoleucine biosynthetic process"/>
    <property type="evidence" value="ECO:0007669"/>
    <property type="project" value="UniProtKB-UniRule"/>
</dbReference>
<dbReference type="GO" id="GO:0006565">
    <property type="term" value="P:L-serine catabolic process"/>
    <property type="evidence" value="ECO:0007669"/>
    <property type="project" value="TreeGrafter"/>
</dbReference>
<dbReference type="InterPro" id="IPR011820">
    <property type="entry name" value="IlvA"/>
</dbReference>
<comment type="similarity">
    <text evidence="4 10">Belongs to the serine/threonine dehydratase family.</text>
</comment>
<keyword evidence="6 10" id="KW-0412">Isoleucine biosynthesis</keyword>
<dbReference type="Gene3D" id="3.40.1020.10">
    <property type="entry name" value="Biosynthetic Threonine Deaminase, Domain 3"/>
    <property type="match status" value="1"/>
</dbReference>
<comment type="subunit">
    <text evidence="10">Homotetramer.</text>
</comment>
<evidence type="ECO:0000256" key="10">
    <source>
        <dbReference type="RuleBase" id="RU362012"/>
    </source>
</evidence>
<dbReference type="Proteomes" id="UP000263619">
    <property type="component" value="Chromosome"/>
</dbReference>
<keyword evidence="13" id="KW-1185">Reference proteome</keyword>
<dbReference type="InterPro" id="IPR001721">
    <property type="entry name" value="TD_ACT-like"/>
</dbReference>
<sequence>MKNEFKGYFPSSKEIIKAKNILKNIIYETPLQKNFILSEKYKASVFLKREDLQIIRSYKIRGAYNKLKSLSHLENLKKGIICASAGNHAQGVAYSCNILKIPGKIYMPNTTPKQKIERVKMFGKEYTEILLIGDTFDAASYEAIKDCKKNEKIFIHPFDDIKIIEGQATVGLEILQQSISEIDYIFIPIGGGGLASGVGSYFQEISPKTKIIGVEPKGASSMSFSLKKGKIVELKTIDRFIDGASVKKVGKLNFNICHQILFDIITIPEGKVCTTILDLYNSDAIVAEPAGALSISALDFYSDKIKGKTIVCILSGGNNDITRTEEIRERSLLYEKKKHYFIVKFPQRAGSLKEFVNNILGPKDDVTYFEYSKKTSKEEGPAIIGIELADKNEFSGLLGRMKKYKVHFQYLNKNPDLFRILI</sequence>
<comment type="pathway">
    <text evidence="3 10">Amino-acid biosynthesis; L-isoleucine biosynthesis; 2-oxobutanoate from L-threonine: step 1/1.</text>
</comment>
<dbReference type="PANTHER" id="PTHR48078:SF11">
    <property type="entry name" value="THREONINE DEHYDRATASE, MITOCHONDRIAL"/>
    <property type="match status" value="1"/>
</dbReference>
<protein>
    <recommendedName>
        <fullName evidence="10">L-threonine dehydratase</fullName>
        <ecNumber evidence="10">4.3.1.19</ecNumber>
    </recommendedName>
    <alternativeName>
        <fullName evidence="10">Threonine deaminase</fullName>
    </alternativeName>
</protein>
<dbReference type="NCBIfam" id="NF006390">
    <property type="entry name" value="PRK08639.1"/>
    <property type="match status" value="1"/>
</dbReference>
<gene>
    <name evidence="10 12" type="primary">ilvA</name>
    <name evidence="12" type="ORF">STAT_084</name>
</gene>
<dbReference type="GO" id="GO:0006567">
    <property type="term" value="P:L-threonine catabolic process"/>
    <property type="evidence" value="ECO:0007669"/>
    <property type="project" value="TreeGrafter"/>
</dbReference>
<dbReference type="InterPro" id="IPR036052">
    <property type="entry name" value="TrpB-like_PALP_sf"/>
</dbReference>
<keyword evidence="7 10" id="KW-0663">Pyridoxal phosphate</keyword>
<dbReference type="CDD" id="cd01562">
    <property type="entry name" value="Thr-dehyd"/>
    <property type="match status" value="1"/>
</dbReference>
<dbReference type="UniPathway" id="UPA00047">
    <property type="reaction ID" value="UER00054"/>
</dbReference>
<accession>A0A224AB01</accession>
<evidence type="ECO:0000256" key="1">
    <source>
        <dbReference type="ARBA" id="ARBA00001274"/>
    </source>
</evidence>
<keyword evidence="5 10" id="KW-0028">Amino-acid biosynthesis</keyword>
<evidence type="ECO:0000256" key="4">
    <source>
        <dbReference type="ARBA" id="ARBA00010869"/>
    </source>
</evidence>
<evidence type="ECO:0000256" key="7">
    <source>
        <dbReference type="ARBA" id="ARBA00022898"/>
    </source>
</evidence>
<dbReference type="EC" id="4.3.1.19" evidence="10"/>
<dbReference type="Gene3D" id="3.40.50.1100">
    <property type="match status" value="2"/>
</dbReference>
<dbReference type="InterPro" id="IPR001926">
    <property type="entry name" value="TrpB-like_PALP"/>
</dbReference>
<proteinExistence type="inferred from homology"/>
<dbReference type="InterPro" id="IPR050147">
    <property type="entry name" value="Ser/Thr_Dehydratase"/>
</dbReference>
<dbReference type="GO" id="GO:0004794">
    <property type="term" value="F:threonine deaminase activity"/>
    <property type="evidence" value="ECO:0007669"/>
    <property type="project" value="UniProtKB-UniRule"/>
</dbReference>
<evidence type="ECO:0000256" key="9">
    <source>
        <dbReference type="ARBA" id="ARBA00023304"/>
    </source>
</evidence>
<dbReference type="SUPFAM" id="SSF53686">
    <property type="entry name" value="Tryptophan synthase beta subunit-like PLP-dependent enzymes"/>
    <property type="match status" value="1"/>
</dbReference>
<evidence type="ECO:0000256" key="3">
    <source>
        <dbReference type="ARBA" id="ARBA00004810"/>
    </source>
</evidence>
<reference evidence="12 13" key="1">
    <citation type="submission" date="2014-06" db="EMBL/GenBank/DDBJ databases">
        <title>Genome sequence of the intracellular symbiont Blattabacterium cuenoti, strain STAT from the wood feeding cockroach Salganea taiwanensis taiwanensis.</title>
        <authorList>
            <person name="Kinjo Y."/>
            <person name="Ohkuma M."/>
            <person name="Tokuda G."/>
        </authorList>
    </citation>
    <scope>NUCLEOTIDE SEQUENCE [LARGE SCALE GENOMIC DNA]</scope>
    <source>
        <strain evidence="12 13">STAT</strain>
    </source>
</reference>
<dbReference type="EMBL" id="AP014608">
    <property type="protein sequence ID" value="BBA17027.1"/>
    <property type="molecule type" value="Genomic_DNA"/>
</dbReference>